<name>A0A0E9SU40_ANGAN</name>
<dbReference type="EMBL" id="GBXM01063830">
    <property type="protein sequence ID" value="JAH44747.1"/>
    <property type="molecule type" value="Transcribed_RNA"/>
</dbReference>
<protein>
    <submittedName>
        <fullName evidence="1">Uncharacterized protein</fullName>
    </submittedName>
</protein>
<proteinExistence type="predicted"/>
<dbReference type="AlphaFoldDB" id="A0A0E9SU40"/>
<accession>A0A0E9SU40</accession>
<evidence type="ECO:0000313" key="1">
    <source>
        <dbReference type="EMBL" id="JAH44747.1"/>
    </source>
</evidence>
<reference evidence="1" key="1">
    <citation type="submission" date="2014-11" db="EMBL/GenBank/DDBJ databases">
        <authorList>
            <person name="Amaro Gonzalez C."/>
        </authorList>
    </citation>
    <scope>NUCLEOTIDE SEQUENCE</scope>
</reference>
<organism evidence="1">
    <name type="scientific">Anguilla anguilla</name>
    <name type="common">European freshwater eel</name>
    <name type="synonym">Muraena anguilla</name>
    <dbReference type="NCBI Taxonomy" id="7936"/>
    <lineage>
        <taxon>Eukaryota</taxon>
        <taxon>Metazoa</taxon>
        <taxon>Chordata</taxon>
        <taxon>Craniata</taxon>
        <taxon>Vertebrata</taxon>
        <taxon>Euteleostomi</taxon>
        <taxon>Actinopterygii</taxon>
        <taxon>Neopterygii</taxon>
        <taxon>Teleostei</taxon>
        <taxon>Anguilliformes</taxon>
        <taxon>Anguillidae</taxon>
        <taxon>Anguilla</taxon>
    </lineage>
</organism>
<reference evidence="1" key="2">
    <citation type="journal article" date="2015" name="Fish Shellfish Immunol.">
        <title>Early steps in the European eel (Anguilla anguilla)-Vibrio vulnificus interaction in the gills: Role of the RtxA13 toxin.</title>
        <authorList>
            <person name="Callol A."/>
            <person name="Pajuelo D."/>
            <person name="Ebbesson L."/>
            <person name="Teles M."/>
            <person name="MacKenzie S."/>
            <person name="Amaro C."/>
        </authorList>
    </citation>
    <scope>NUCLEOTIDE SEQUENCE</scope>
</reference>
<sequence length="32" mass="3627">MKEKTTTDRTLKYNGSHFGAEGMLNLIITIKD</sequence>